<name>A0AAV4ZH95_9HYPH</name>
<dbReference type="EMBL" id="BPQO01000004">
    <property type="protein sequence ID" value="GJD87815.1"/>
    <property type="molecule type" value="Genomic_DNA"/>
</dbReference>
<keyword evidence="2" id="KW-1185">Reference proteome</keyword>
<proteinExistence type="predicted"/>
<comment type="caution">
    <text evidence="1">The sequence shown here is derived from an EMBL/GenBank/DDBJ whole genome shotgun (WGS) entry which is preliminary data.</text>
</comment>
<evidence type="ECO:0000313" key="1">
    <source>
        <dbReference type="EMBL" id="GJD87815.1"/>
    </source>
</evidence>
<reference evidence="1" key="2">
    <citation type="submission" date="2021-08" db="EMBL/GenBank/DDBJ databases">
        <authorList>
            <person name="Tani A."/>
            <person name="Ola A."/>
            <person name="Ogura Y."/>
            <person name="Katsura K."/>
            <person name="Hayashi T."/>
        </authorList>
    </citation>
    <scope>NUCLEOTIDE SEQUENCE</scope>
    <source>
        <strain evidence="1">DSM 16372</strain>
    </source>
</reference>
<organism evidence="1 2">
    <name type="scientific">Methylobacterium hispanicum</name>
    <dbReference type="NCBI Taxonomy" id="270350"/>
    <lineage>
        <taxon>Bacteria</taxon>
        <taxon>Pseudomonadati</taxon>
        <taxon>Pseudomonadota</taxon>
        <taxon>Alphaproteobacteria</taxon>
        <taxon>Hyphomicrobiales</taxon>
        <taxon>Methylobacteriaceae</taxon>
        <taxon>Methylobacterium</taxon>
    </lineage>
</organism>
<dbReference type="Proteomes" id="UP001055247">
    <property type="component" value="Unassembled WGS sequence"/>
</dbReference>
<evidence type="ECO:0000313" key="2">
    <source>
        <dbReference type="Proteomes" id="UP001055247"/>
    </source>
</evidence>
<sequence length="149" mass="16607">MRRLAPLRDRDVPATAAEKCPVRFVDRVVLPRCERGIDWGERRRLIARKGESILLFVVPGTWTPVCGVRGFGRKYVPTSLVLWRDRHERFAGHATDTLARGRISRSVLAAHADRIDAVFGVPGLAASLDLSKTALIETASPEREIARGR</sequence>
<reference evidence="1" key="1">
    <citation type="journal article" date="2016" name="Front. Microbiol.">
        <title>Genome Sequence of the Piezophilic, Mesophilic Sulfate-Reducing Bacterium Desulfovibrio indicus J2T.</title>
        <authorList>
            <person name="Cao J."/>
            <person name="Maignien L."/>
            <person name="Shao Z."/>
            <person name="Alain K."/>
            <person name="Jebbar M."/>
        </authorList>
    </citation>
    <scope>NUCLEOTIDE SEQUENCE</scope>
    <source>
        <strain evidence="1">DSM 16372</strain>
    </source>
</reference>
<accession>A0AAV4ZH95</accession>
<protein>
    <recommendedName>
        <fullName evidence="3">Transposase</fullName>
    </recommendedName>
</protein>
<dbReference type="RefSeq" id="WP_238229806.1">
    <property type="nucleotide sequence ID" value="NZ_BPQO01000004.1"/>
</dbReference>
<gene>
    <name evidence="1" type="ORF">BHAOGJBA_1320</name>
</gene>
<evidence type="ECO:0008006" key="3">
    <source>
        <dbReference type="Google" id="ProtNLM"/>
    </source>
</evidence>
<dbReference type="AlphaFoldDB" id="A0AAV4ZH95"/>